<organism evidence="2 3">
    <name type="scientific">Labrys miyagiensis</name>
    <dbReference type="NCBI Taxonomy" id="346912"/>
    <lineage>
        <taxon>Bacteria</taxon>
        <taxon>Pseudomonadati</taxon>
        <taxon>Pseudomonadota</taxon>
        <taxon>Alphaproteobacteria</taxon>
        <taxon>Hyphomicrobiales</taxon>
        <taxon>Xanthobacteraceae</taxon>
        <taxon>Labrys</taxon>
    </lineage>
</organism>
<proteinExistence type="predicted"/>
<reference evidence="3" key="1">
    <citation type="journal article" date="2019" name="Int. J. Syst. Evol. Microbiol.">
        <title>The Global Catalogue of Microorganisms (GCM) 10K type strain sequencing project: providing services to taxonomists for standard genome sequencing and annotation.</title>
        <authorList>
            <consortium name="The Broad Institute Genomics Platform"/>
            <consortium name="The Broad Institute Genome Sequencing Center for Infectious Disease"/>
            <person name="Wu L."/>
            <person name="Ma J."/>
        </authorList>
    </citation>
    <scope>NUCLEOTIDE SEQUENCE [LARGE SCALE GENOMIC DNA]</scope>
    <source>
        <strain evidence="3">NBRC 101365</strain>
    </source>
</reference>
<dbReference type="EMBL" id="BSPC01000063">
    <property type="protein sequence ID" value="GLS22481.1"/>
    <property type="molecule type" value="Genomic_DNA"/>
</dbReference>
<dbReference type="PROSITE" id="PS51257">
    <property type="entry name" value="PROKAR_LIPOPROTEIN"/>
    <property type="match status" value="1"/>
</dbReference>
<dbReference type="RefSeq" id="WP_284315439.1">
    <property type="nucleotide sequence ID" value="NZ_BSPC01000063.1"/>
</dbReference>
<comment type="caution">
    <text evidence="2">The sequence shown here is derived from an EMBL/GenBank/DDBJ whole genome shotgun (WGS) entry which is preliminary data.</text>
</comment>
<accession>A0ABQ6CQ49</accession>
<feature type="chain" id="PRO_5047479967" evidence="1">
    <location>
        <begin position="18"/>
        <end position="181"/>
    </location>
</feature>
<keyword evidence="1" id="KW-0732">Signal</keyword>
<keyword evidence="3" id="KW-1185">Reference proteome</keyword>
<feature type="signal peptide" evidence="1">
    <location>
        <begin position="1"/>
        <end position="17"/>
    </location>
</feature>
<evidence type="ECO:0000256" key="1">
    <source>
        <dbReference type="SAM" id="SignalP"/>
    </source>
</evidence>
<dbReference type="Proteomes" id="UP001156882">
    <property type="component" value="Unassembled WGS sequence"/>
</dbReference>
<protein>
    <submittedName>
        <fullName evidence="2">Uncharacterized protein</fullName>
    </submittedName>
</protein>
<sequence>MKLAVFLALACVGLAGCVTPVKRIPAANAKLAAQGWEQAATPIYLHGLNVSTSRTLICMRDTCGAPAMVATGSGPLDTWSAFGHAIQTVLSTSSIDSGMLREGASLNAIRQKAGSDINIENIEKVGNEVHVTGNDTTFVNGKMMILLFRVTATATTVRIDAAGGPDRAKAQSLFSLIPLAR</sequence>
<evidence type="ECO:0000313" key="3">
    <source>
        <dbReference type="Proteomes" id="UP001156882"/>
    </source>
</evidence>
<gene>
    <name evidence="2" type="ORF">GCM10007874_54990</name>
</gene>
<name>A0ABQ6CQ49_9HYPH</name>
<evidence type="ECO:0000313" key="2">
    <source>
        <dbReference type="EMBL" id="GLS22481.1"/>
    </source>
</evidence>